<gene>
    <name evidence="2" type="ORF">EER27_11290</name>
</gene>
<evidence type="ECO:0000313" key="3">
    <source>
        <dbReference type="Proteomes" id="UP000267049"/>
    </source>
</evidence>
<feature type="transmembrane region" description="Helical" evidence="1">
    <location>
        <begin position="36"/>
        <end position="57"/>
    </location>
</feature>
<proteinExistence type="predicted"/>
<dbReference type="Proteomes" id="UP000267049">
    <property type="component" value="Unassembled WGS sequence"/>
</dbReference>
<feature type="transmembrane region" description="Helical" evidence="1">
    <location>
        <begin position="77"/>
        <end position="103"/>
    </location>
</feature>
<keyword evidence="1" id="KW-0812">Transmembrane</keyword>
<keyword evidence="1" id="KW-0472">Membrane</keyword>
<name>A0A3M8SUE9_9GAMM</name>
<evidence type="ECO:0000256" key="1">
    <source>
        <dbReference type="SAM" id="Phobius"/>
    </source>
</evidence>
<organism evidence="2 3">
    <name type="scientific">Montanilutibacter psychrotolerans</name>
    <dbReference type="NCBI Taxonomy" id="1327343"/>
    <lineage>
        <taxon>Bacteria</taxon>
        <taxon>Pseudomonadati</taxon>
        <taxon>Pseudomonadota</taxon>
        <taxon>Gammaproteobacteria</taxon>
        <taxon>Lysobacterales</taxon>
        <taxon>Lysobacteraceae</taxon>
        <taxon>Montanilutibacter</taxon>
    </lineage>
</organism>
<keyword evidence="1" id="KW-1133">Transmembrane helix</keyword>
<protein>
    <submittedName>
        <fullName evidence="2">Uncharacterized protein</fullName>
    </submittedName>
</protein>
<accession>A0A3M8SUE9</accession>
<sequence>MQEIATRALTPDERAELTLSLRRWWARALPGAVGRYVMLFLLLLAAGLSAVAVVTGIARTSQGHPLAGLITADPGPWTLRLFTVLFWGSIVVIPGCIAGRALLRDLHGHRRRLRDHEDGTAQVIRLESARFVKVLDGQEGAVFLFDIGGGNVLAVGGDRAGDRMLFGLPAQEADDAAPDDGLAGSVDDDVPFPNSSFEVHRLPHTGRLLGIVLHGERVVAERIVLSNELALPDARQSRSLWRSESLILAHDLQSLLPDTSVRARRLGLT</sequence>
<evidence type="ECO:0000313" key="2">
    <source>
        <dbReference type="EMBL" id="RNF83096.1"/>
    </source>
</evidence>
<dbReference type="RefSeq" id="WP_123088228.1">
    <property type="nucleotide sequence ID" value="NZ_RIBS01000005.1"/>
</dbReference>
<keyword evidence="3" id="KW-1185">Reference proteome</keyword>
<reference evidence="2 3" key="1">
    <citation type="submission" date="2018-11" db="EMBL/GenBank/DDBJ databases">
        <title>Lysobacter cryohumiis sp. nov., isolated from soil in the Tianshan Mountains, Xinjiang, China.</title>
        <authorList>
            <person name="Luo Y."/>
            <person name="Sheng H."/>
        </authorList>
    </citation>
    <scope>NUCLEOTIDE SEQUENCE [LARGE SCALE GENOMIC DNA]</scope>
    <source>
        <strain evidence="2 3">ZS60</strain>
    </source>
</reference>
<dbReference type="AlphaFoldDB" id="A0A3M8SUE9"/>
<comment type="caution">
    <text evidence="2">The sequence shown here is derived from an EMBL/GenBank/DDBJ whole genome shotgun (WGS) entry which is preliminary data.</text>
</comment>
<dbReference type="EMBL" id="RIBS01000005">
    <property type="protein sequence ID" value="RNF83096.1"/>
    <property type="molecule type" value="Genomic_DNA"/>
</dbReference>